<dbReference type="InterPro" id="IPR002317">
    <property type="entry name" value="Ser-tRNA-ligase_type_1"/>
</dbReference>
<evidence type="ECO:0000256" key="7">
    <source>
        <dbReference type="ARBA" id="ARBA00022840"/>
    </source>
</evidence>
<evidence type="ECO:0000256" key="12">
    <source>
        <dbReference type="HAMAP-Rule" id="MF_00176"/>
    </source>
</evidence>
<evidence type="ECO:0000256" key="4">
    <source>
        <dbReference type="ARBA" id="ARBA00022490"/>
    </source>
</evidence>
<evidence type="ECO:0000256" key="8">
    <source>
        <dbReference type="ARBA" id="ARBA00022917"/>
    </source>
</evidence>
<feature type="binding site" evidence="13">
    <location>
        <position position="290"/>
    </location>
    <ligand>
        <name>L-serine</name>
        <dbReference type="ChEBI" id="CHEBI:33384"/>
    </ligand>
</feature>
<comment type="catalytic activity">
    <reaction evidence="10 12">
        <text>tRNA(Sec) + L-serine + ATP = L-seryl-tRNA(Sec) + AMP + diphosphate + H(+)</text>
        <dbReference type="Rhea" id="RHEA:42580"/>
        <dbReference type="Rhea" id="RHEA-COMP:9742"/>
        <dbReference type="Rhea" id="RHEA-COMP:10128"/>
        <dbReference type="ChEBI" id="CHEBI:15378"/>
        <dbReference type="ChEBI" id="CHEBI:30616"/>
        <dbReference type="ChEBI" id="CHEBI:33019"/>
        <dbReference type="ChEBI" id="CHEBI:33384"/>
        <dbReference type="ChEBI" id="CHEBI:78442"/>
        <dbReference type="ChEBI" id="CHEBI:78533"/>
        <dbReference type="ChEBI" id="CHEBI:456215"/>
        <dbReference type="EC" id="6.1.1.11"/>
    </reaction>
</comment>
<organism evidence="17 18">
    <name type="scientific">Sorangium cellulosum</name>
    <name type="common">Polyangium cellulosum</name>
    <dbReference type="NCBI Taxonomy" id="56"/>
    <lineage>
        <taxon>Bacteria</taxon>
        <taxon>Pseudomonadati</taxon>
        <taxon>Myxococcota</taxon>
        <taxon>Polyangia</taxon>
        <taxon>Polyangiales</taxon>
        <taxon>Polyangiaceae</taxon>
        <taxon>Sorangium</taxon>
    </lineage>
</organism>
<dbReference type="InterPro" id="IPR002314">
    <property type="entry name" value="aa-tRNA-synt_IIb"/>
</dbReference>
<dbReference type="Pfam" id="PF00587">
    <property type="entry name" value="tRNA-synt_2b"/>
    <property type="match status" value="1"/>
</dbReference>
<feature type="domain" description="Aminoacyl-transfer RNA synthetases class-II family profile" evidence="16">
    <location>
        <begin position="194"/>
        <end position="438"/>
    </location>
</feature>
<proteinExistence type="inferred from homology"/>
<dbReference type="PANTHER" id="PTHR43697">
    <property type="entry name" value="SERYL-TRNA SYNTHETASE"/>
    <property type="match status" value="1"/>
</dbReference>
<feature type="coiled-coil region" evidence="15">
    <location>
        <begin position="60"/>
        <end position="125"/>
    </location>
</feature>
<dbReference type="NCBIfam" id="TIGR00414">
    <property type="entry name" value="serS"/>
    <property type="match status" value="1"/>
</dbReference>
<dbReference type="GO" id="GO:0005737">
    <property type="term" value="C:cytoplasm"/>
    <property type="evidence" value="ECO:0007669"/>
    <property type="project" value="UniProtKB-SubCell"/>
</dbReference>
<comment type="subunit">
    <text evidence="12">Homodimer. The tRNA molecule binds across the dimer.</text>
</comment>
<dbReference type="HAMAP" id="MF_00176">
    <property type="entry name" value="Ser_tRNA_synth_type1"/>
    <property type="match status" value="1"/>
</dbReference>
<protein>
    <recommendedName>
        <fullName evidence="12">Serine--tRNA ligase</fullName>
        <ecNumber evidence="12">6.1.1.11</ecNumber>
    </recommendedName>
    <alternativeName>
        <fullName evidence="12">Seryl-tRNA synthetase</fullName>
        <shortName evidence="12">SerRS</shortName>
    </alternativeName>
    <alternativeName>
        <fullName evidence="12">Seryl-tRNA(Ser/Sec) synthetase</fullName>
    </alternativeName>
</protein>
<dbReference type="InterPro" id="IPR045864">
    <property type="entry name" value="aa-tRNA-synth_II/BPL/LPL"/>
</dbReference>
<dbReference type="InterPro" id="IPR006195">
    <property type="entry name" value="aa-tRNA-synth_II"/>
</dbReference>
<feature type="binding site" evidence="12">
    <location>
        <position position="413"/>
    </location>
    <ligand>
        <name>L-serine</name>
        <dbReference type="ChEBI" id="CHEBI:33384"/>
    </ligand>
</feature>
<dbReference type="InterPro" id="IPR033729">
    <property type="entry name" value="SerRS_core"/>
</dbReference>
<dbReference type="PANTHER" id="PTHR43697:SF1">
    <property type="entry name" value="SERINE--TRNA LIGASE"/>
    <property type="match status" value="1"/>
</dbReference>
<comment type="subcellular location">
    <subcellularLocation>
        <location evidence="1 12">Cytoplasm</location>
    </subcellularLocation>
</comment>
<keyword evidence="5 12" id="KW-0436">Ligase</keyword>
<evidence type="ECO:0000256" key="1">
    <source>
        <dbReference type="ARBA" id="ARBA00004496"/>
    </source>
</evidence>
<keyword evidence="15" id="KW-0175">Coiled coil</keyword>
<evidence type="ECO:0000256" key="9">
    <source>
        <dbReference type="ARBA" id="ARBA00023146"/>
    </source>
</evidence>
<dbReference type="InterPro" id="IPR042103">
    <property type="entry name" value="SerRS_1_N_sf"/>
</dbReference>
<dbReference type="InterPro" id="IPR015866">
    <property type="entry name" value="Ser-tRNA-synth_1_N"/>
</dbReference>
<dbReference type="Gene3D" id="3.30.930.10">
    <property type="entry name" value="Bira Bifunctional Protein, Domain 2"/>
    <property type="match status" value="1"/>
</dbReference>
<dbReference type="GO" id="GO:0004828">
    <property type="term" value="F:serine-tRNA ligase activity"/>
    <property type="evidence" value="ECO:0007669"/>
    <property type="project" value="UniProtKB-UniRule"/>
</dbReference>
<dbReference type="GO" id="GO:0016260">
    <property type="term" value="P:selenocysteine biosynthetic process"/>
    <property type="evidence" value="ECO:0007669"/>
    <property type="project" value="UniProtKB-UniRule"/>
</dbReference>
<evidence type="ECO:0000256" key="15">
    <source>
        <dbReference type="SAM" id="Coils"/>
    </source>
</evidence>
<dbReference type="UniPathway" id="UPA00906">
    <property type="reaction ID" value="UER00895"/>
</dbReference>
<dbReference type="PRINTS" id="PR00981">
    <property type="entry name" value="TRNASYNTHSER"/>
</dbReference>
<gene>
    <name evidence="12" type="primary">serS</name>
    <name evidence="17" type="ORF">SOCE836_097870</name>
</gene>
<dbReference type="EMBL" id="CP012672">
    <property type="protein sequence ID" value="AUX37560.1"/>
    <property type="molecule type" value="Genomic_DNA"/>
</dbReference>
<dbReference type="PROSITE" id="PS50862">
    <property type="entry name" value="AA_TRNA_LIGASE_II"/>
    <property type="match status" value="1"/>
</dbReference>
<feature type="binding site" evidence="12 14">
    <location>
        <begin position="377"/>
        <end position="380"/>
    </location>
    <ligand>
        <name>ATP</name>
        <dbReference type="ChEBI" id="CHEBI:30616"/>
    </ligand>
</feature>
<dbReference type="SUPFAM" id="SSF46589">
    <property type="entry name" value="tRNA-binding arm"/>
    <property type="match status" value="1"/>
</dbReference>
<comment type="catalytic activity">
    <reaction evidence="11 12">
        <text>tRNA(Ser) + L-serine + ATP = L-seryl-tRNA(Ser) + AMP + diphosphate + H(+)</text>
        <dbReference type="Rhea" id="RHEA:12292"/>
        <dbReference type="Rhea" id="RHEA-COMP:9669"/>
        <dbReference type="Rhea" id="RHEA-COMP:9703"/>
        <dbReference type="ChEBI" id="CHEBI:15378"/>
        <dbReference type="ChEBI" id="CHEBI:30616"/>
        <dbReference type="ChEBI" id="CHEBI:33019"/>
        <dbReference type="ChEBI" id="CHEBI:33384"/>
        <dbReference type="ChEBI" id="CHEBI:78442"/>
        <dbReference type="ChEBI" id="CHEBI:78533"/>
        <dbReference type="ChEBI" id="CHEBI:456215"/>
        <dbReference type="EC" id="6.1.1.11"/>
    </reaction>
</comment>
<evidence type="ECO:0000256" key="14">
    <source>
        <dbReference type="PIRSR" id="PIRSR001529-2"/>
    </source>
</evidence>
<evidence type="ECO:0000256" key="2">
    <source>
        <dbReference type="ARBA" id="ARBA00005045"/>
    </source>
</evidence>
<accession>A0A4P2R3G3</accession>
<comment type="domain">
    <text evidence="12">Consists of two distinct domains, a catalytic core and a N-terminal extension that is involved in tRNA binding.</text>
</comment>
<comment type="function">
    <text evidence="12">Catalyzes the attachment of serine to tRNA(Ser). Is also able to aminoacylate tRNA(Sec) with serine, to form the misacylated tRNA L-seryl-tRNA(Sec), which will be further converted into selenocysteinyl-tRNA(Sec).</text>
</comment>
<keyword evidence="9 12" id="KW-0030">Aminoacyl-tRNA synthetase</keyword>
<dbReference type="AlphaFoldDB" id="A0A4P2R3G3"/>
<evidence type="ECO:0000256" key="13">
    <source>
        <dbReference type="PIRSR" id="PIRSR001529-1"/>
    </source>
</evidence>
<feature type="binding site" evidence="12 14">
    <location>
        <begin position="290"/>
        <end position="292"/>
    </location>
    <ligand>
        <name>ATP</name>
        <dbReference type="ChEBI" id="CHEBI:30616"/>
    </ligand>
</feature>
<comment type="caution">
    <text evidence="12">Lacks conserved residue(s) required for the propagation of feature annotation.</text>
</comment>
<dbReference type="PIRSF" id="PIRSF001529">
    <property type="entry name" value="Ser-tRNA-synth_IIa"/>
    <property type="match status" value="1"/>
</dbReference>
<dbReference type="Gene3D" id="1.10.287.40">
    <property type="entry name" value="Serine-tRNA synthetase, tRNA binding domain"/>
    <property type="match status" value="1"/>
</dbReference>
<keyword evidence="7 12" id="KW-0067">ATP-binding</keyword>
<evidence type="ECO:0000256" key="3">
    <source>
        <dbReference type="ARBA" id="ARBA00010728"/>
    </source>
</evidence>
<sequence length="453" mass="50159">MRSGASRLLTRVQASAKPWGMLDPRYVADHLDEVRASLARRSPAAAATLGDDFASTVSTRRSKIQELERWQAERNAANDAMARLDKKSPEFAQKRDELKALSGRIKEAEQVVSELEKRLTELLAGVPNLPDPSVPDGAGDEDNVVVRTWGEKPSFSFTPKNHWDIGTALGILDFERAAKLSGARFTVLVGAAARLERALISFMLDLHTREQGYLEVLPPFLVKDSALFGTGQLPKFAEDLFKTQKSDPERAYDLYLIPTAEVPVTNLHADEILDGASLPIAYAAYTPCFRSEAGSHGRDVRGLIRQHQFDKVELVRFSAPEDSPRQHELLTAHAEEVLKRLGLHYRVSALCAGDLGFGAQKTYDLEVWLPGQGGYREISSCSNFGDFQARRAQIRYRPEPKAKPRLVHTMNGSALAVGRTVIAILEQYQQADGTVVVPEPLRAFMGCEVLRGR</sequence>
<evidence type="ECO:0000256" key="6">
    <source>
        <dbReference type="ARBA" id="ARBA00022741"/>
    </source>
</evidence>
<feature type="binding site" evidence="13">
    <location>
        <position position="411"/>
    </location>
    <ligand>
        <name>L-serine</name>
        <dbReference type="ChEBI" id="CHEBI:33384"/>
    </ligand>
</feature>
<evidence type="ECO:0000256" key="11">
    <source>
        <dbReference type="ARBA" id="ARBA00048823"/>
    </source>
</evidence>
<keyword evidence="8 12" id="KW-0648">Protein biosynthesis</keyword>
<evidence type="ECO:0000256" key="5">
    <source>
        <dbReference type="ARBA" id="ARBA00022598"/>
    </source>
</evidence>
<keyword evidence="4 12" id="KW-0963">Cytoplasm</keyword>
<evidence type="ECO:0000313" key="17">
    <source>
        <dbReference type="EMBL" id="AUX37560.1"/>
    </source>
</evidence>
<evidence type="ECO:0000256" key="10">
    <source>
        <dbReference type="ARBA" id="ARBA00047929"/>
    </source>
</evidence>
<evidence type="ECO:0000313" key="18">
    <source>
        <dbReference type="Proteomes" id="UP000295497"/>
    </source>
</evidence>
<dbReference type="CDD" id="cd00770">
    <property type="entry name" value="SerRS_core"/>
    <property type="match status" value="1"/>
</dbReference>
<dbReference type="SUPFAM" id="SSF55681">
    <property type="entry name" value="Class II aaRS and biotin synthetases"/>
    <property type="match status" value="1"/>
</dbReference>
<feature type="binding site" evidence="12 13">
    <location>
        <position position="313"/>
    </location>
    <ligand>
        <name>L-serine</name>
        <dbReference type="ChEBI" id="CHEBI:33384"/>
    </ligand>
</feature>
<reference evidence="17 18" key="1">
    <citation type="submission" date="2015-09" db="EMBL/GenBank/DDBJ databases">
        <title>Sorangium comparison.</title>
        <authorList>
            <person name="Zaburannyi N."/>
            <person name="Bunk B."/>
            <person name="Overmann J."/>
            <person name="Mueller R."/>
        </authorList>
    </citation>
    <scope>NUCLEOTIDE SEQUENCE [LARGE SCALE GENOMIC DNA]</scope>
    <source>
        <strain evidence="17 18">So ce836</strain>
    </source>
</reference>
<dbReference type="Proteomes" id="UP000295497">
    <property type="component" value="Chromosome"/>
</dbReference>
<dbReference type="GO" id="GO:0006434">
    <property type="term" value="P:seryl-tRNA aminoacylation"/>
    <property type="evidence" value="ECO:0007669"/>
    <property type="project" value="UniProtKB-UniRule"/>
</dbReference>
<dbReference type="Pfam" id="PF02403">
    <property type="entry name" value="Seryl_tRNA_N"/>
    <property type="match status" value="1"/>
</dbReference>
<feature type="binding site" evidence="12">
    <location>
        <begin position="259"/>
        <end position="261"/>
    </location>
    <ligand>
        <name>L-serine</name>
        <dbReference type="ChEBI" id="CHEBI:33384"/>
    </ligand>
</feature>
<dbReference type="GO" id="GO:0005524">
    <property type="term" value="F:ATP binding"/>
    <property type="evidence" value="ECO:0007669"/>
    <property type="project" value="UniProtKB-UniRule"/>
</dbReference>
<comment type="similarity">
    <text evidence="3 12">Belongs to the class-II aminoacyl-tRNA synthetase family. Type-1 seryl-tRNA synthetase subfamily.</text>
</comment>
<dbReference type="EC" id="6.1.1.11" evidence="12"/>
<name>A0A4P2R3G3_SORCE</name>
<comment type="pathway">
    <text evidence="2 12">Aminoacyl-tRNA biosynthesis; selenocysteinyl-tRNA(Sec) biosynthesis; L-seryl-tRNA(Sec) from L-serine and tRNA(Sec): step 1/1.</text>
</comment>
<dbReference type="InterPro" id="IPR010978">
    <property type="entry name" value="tRNA-bd_arm"/>
</dbReference>
<feature type="binding site" evidence="13">
    <location>
        <position position="259"/>
    </location>
    <ligand>
        <name>L-serine</name>
        <dbReference type="ChEBI" id="CHEBI:33384"/>
    </ligand>
</feature>
<evidence type="ECO:0000259" key="16">
    <source>
        <dbReference type="PROSITE" id="PS50862"/>
    </source>
</evidence>
<keyword evidence="6 12" id="KW-0547">Nucleotide-binding</keyword>